<sequence length="97" mass="11146">MKQVYKINSEGFYIEPVIIDEDVEETPENCVELAPSDGMYRPKWTGTEWIEDMSQEEIEALKNAPKPLTEVEQLRIDQAQANAELFEMMLMFIGGMA</sequence>
<protein>
    <submittedName>
        <fullName evidence="1">Uncharacterized protein</fullName>
    </submittedName>
</protein>
<evidence type="ECO:0000313" key="1">
    <source>
        <dbReference type="EMBL" id="MBS4200274.1"/>
    </source>
</evidence>
<dbReference type="EMBL" id="JAGYPJ010000001">
    <property type="protein sequence ID" value="MBS4200274.1"/>
    <property type="molecule type" value="Genomic_DNA"/>
</dbReference>
<dbReference type="Proteomes" id="UP000682713">
    <property type="component" value="Unassembled WGS sequence"/>
</dbReference>
<name>A0A942TQ91_9BACI</name>
<evidence type="ECO:0000313" key="2">
    <source>
        <dbReference type="Proteomes" id="UP000682713"/>
    </source>
</evidence>
<comment type="caution">
    <text evidence="1">The sequence shown here is derived from an EMBL/GenBank/DDBJ whole genome shotgun (WGS) entry which is preliminary data.</text>
</comment>
<keyword evidence="2" id="KW-1185">Reference proteome</keyword>
<dbReference type="RefSeq" id="WP_213110870.1">
    <property type="nucleotide sequence ID" value="NZ_JAGYPJ010000001.1"/>
</dbReference>
<gene>
    <name evidence="1" type="ORF">KHA93_11595</name>
</gene>
<dbReference type="AlphaFoldDB" id="A0A942TQ91"/>
<reference evidence="1 2" key="1">
    <citation type="submission" date="2021-05" db="EMBL/GenBank/DDBJ databases">
        <title>Novel Bacillus species.</title>
        <authorList>
            <person name="Liu G."/>
        </authorList>
    </citation>
    <scope>NUCLEOTIDE SEQUENCE [LARGE SCALE GENOMIC DNA]</scope>
    <source>
        <strain evidence="1 2">FJAT-49732</strain>
    </source>
</reference>
<proteinExistence type="predicted"/>
<accession>A0A942TQ91</accession>
<organism evidence="1 2">
    <name type="scientific">Lederbergia citrisecunda</name>
    <dbReference type="NCBI Taxonomy" id="2833583"/>
    <lineage>
        <taxon>Bacteria</taxon>
        <taxon>Bacillati</taxon>
        <taxon>Bacillota</taxon>
        <taxon>Bacilli</taxon>
        <taxon>Bacillales</taxon>
        <taxon>Bacillaceae</taxon>
        <taxon>Lederbergia</taxon>
    </lineage>
</organism>